<dbReference type="AlphaFoldDB" id="B1YAI1"/>
<organism evidence="1 2">
    <name type="scientific">Pyrobaculum neutrophilum (strain DSM 2338 / JCM 9278 / NBRC 100436 / V24Sta)</name>
    <name type="common">Thermoproteus neutrophilus</name>
    <dbReference type="NCBI Taxonomy" id="444157"/>
    <lineage>
        <taxon>Archaea</taxon>
        <taxon>Thermoproteota</taxon>
        <taxon>Thermoprotei</taxon>
        <taxon>Thermoproteales</taxon>
        <taxon>Thermoproteaceae</taxon>
        <taxon>Pyrobaculum</taxon>
    </lineage>
</organism>
<accession>B1YAI1</accession>
<dbReference type="KEGG" id="tne:Tneu_1710"/>
<sequence length="72" mass="8335">MWPKFKSHAASTPPLAKFLNIDDTLFVEELPREVELLLEAYREAKRPQIKIGYIRVKRVVGVFYGVEGEDKT</sequence>
<reference evidence="1" key="1">
    <citation type="submission" date="2008-03" db="EMBL/GenBank/DDBJ databases">
        <title>Complete sequence of Thermoproteus neutrophilus V24Sta.</title>
        <authorList>
            <consortium name="US DOE Joint Genome Institute"/>
            <person name="Copeland A."/>
            <person name="Lucas S."/>
            <person name="Lapidus A."/>
            <person name="Glavina del Rio T."/>
            <person name="Dalin E."/>
            <person name="Tice H."/>
            <person name="Bruce D."/>
            <person name="Goodwin L."/>
            <person name="Pitluck S."/>
            <person name="Sims D."/>
            <person name="Brettin T."/>
            <person name="Detter J.C."/>
            <person name="Han C."/>
            <person name="Kuske C.R."/>
            <person name="Schmutz J."/>
            <person name="Larimer F."/>
            <person name="Land M."/>
            <person name="Hauser L."/>
            <person name="Kyrpides N."/>
            <person name="Mikhailova N."/>
            <person name="Biddle J.F."/>
            <person name="Zhang Z."/>
            <person name="Fitz-Gibbon S.T."/>
            <person name="Lowe T.M."/>
            <person name="Saltikov C."/>
            <person name="House C.H."/>
            <person name="Richardson P."/>
        </authorList>
    </citation>
    <scope>NUCLEOTIDE SEQUENCE [LARGE SCALE GENOMIC DNA]</scope>
    <source>
        <strain evidence="1">V24Sta</strain>
    </source>
</reference>
<evidence type="ECO:0000313" key="2">
    <source>
        <dbReference type="Proteomes" id="UP000001694"/>
    </source>
</evidence>
<dbReference type="HOGENOM" id="CLU_2713000_0_0_2"/>
<proteinExistence type="predicted"/>
<gene>
    <name evidence="1" type="ordered locus">Tneu_1710</name>
</gene>
<name>B1YAI1_PYRNV</name>
<evidence type="ECO:0000313" key="1">
    <source>
        <dbReference type="EMBL" id="ACB40630.1"/>
    </source>
</evidence>
<dbReference type="Proteomes" id="UP000001694">
    <property type="component" value="Chromosome"/>
</dbReference>
<keyword evidence="2" id="KW-1185">Reference proteome</keyword>
<dbReference type="eggNOG" id="arCOG07835">
    <property type="taxonomic scope" value="Archaea"/>
</dbReference>
<protein>
    <submittedName>
        <fullName evidence="1">Uncharacterized protein</fullName>
    </submittedName>
</protein>
<dbReference type="EMBL" id="CP001014">
    <property type="protein sequence ID" value="ACB40630.1"/>
    <property type="molecule type" value="Genomic_DNA"/>
</dbReference>
<dbReference type="STRING" id="444157.Tneu_1710"/>